<dbReference type="EMBL" id="PQIB02000003">
    <property type="protein sequence ID" value="RLN28432.1"/>
    <property type="molecule type" value="Genomic_DNA"/>
</dbReference>
<dbReference type="Gene3D" id="3.40.605.10">
    <property type="entry name" value="Aldehyde Dehydrogenase, Chain A, domain 1"/>
    <property type="match status" value="1"/>
</dbReference>
<dbReference type="SUPFAM" id="SSF53720">
    <property type="entry name" value="ALDH-like"/>
    <property type="match status" value="1"/>
</dbReference>
<organism evidence="2 3">
    <name type="scientific">Panicum miliaceum</name>
    <name type="common">Proso millet</name>
    <name type="synonym">Broomcorn millet</name>
    <dbReference type="NCBI Taxonomy" id="4540"/>
    <lineage>
        <taxon>Eukaryota</taxon>
        <taxon>Viridiplantae</taxon>
        <taxon>Streptophyta</taxon>
        <taxon>Embryophyta</taxon>
        <taxon>Tracheophyta</taxon>
        <taxon>Spermatophyta</taxon>
        <taxon>Magnoliopsida</taxon>
        <taxon>Liliopsida</taxon>
        <taxon>Poales</taxon>
        <taxon>Poaceae</taxon>
        <taxon>PACMAD clade</taxon>
        <taxon>Panicoideae</taxon>
        <taxon>Panicodae</taxon>
        <taxon>Paniceae</taxon>
        <taxon>Panicinae</taxon>
        <taxon>Panicum</taxon>
        <taxon>Panicum sect. Panicum</taxon>
    </lineage>
</organism>
<evidence type="ECO:0000313" key="3">
    <source>
        <dbReference type="Proteomes" id="UP000275267"/>
    </source>
</evidence>
<dbReference type="InterPro" id="IPR016161">
    <property type="entry name" value="Ald_DH/histidinol_DH"/>
</dbReference>
<dbReference type="PANTHER" id="PTHR43570">
    <property type="entry name" value="ALDEHYDE DEHYDROGENASE"/>
    <property type="match status" value="1"/>
</dbReference>
<evidence type="ECO:0000313" key="2">
    <source>
        <dbReference type="EMBL" id="RLN28432.1"/>
    </source>
</evidence>
<comment type="caution">
    <text evidence="2">The sequence shown here is derived from an EMBL/GenBank/DDBJ whole genome shotgun (WGS) entry which is preliminary data.</text>
</comment>
<keyword evidence="1" id="KW-0560">Oxidoreductase</keyword>
<gene>
    <name evidence="2" type="ORF">C2845_PM05G04000</name>
</gene>
<accession>A0A3L6SVE1</accession>
<dbReference type="OrthoDB" id="686693at2759"/>
<dbReference type="GO" id="GO:0006081">
    <property type="term" value="P:aldehyde metabolic process"/>
    <property type="evidence" value="ECO:0007669"/>
    <property type="project" value="InterPro"/>
</dbReference>
<dbReference type="GO" id="GO:0004029">
    <property type="term" value="F:aldehyde dehydrogenase (NAD+) activity"/>
    <property type="evidence" value="ECO:0007669"/>
    <property type="project" value="TreeGrafter"/>
</dbReference>
<dbReference type="InterPro" id="IPR012394">
    <property type="entry name" value="Aldehyde_DH_NAD(P)"/>
</dbReference>
<dbReference type="PANTHER" id="PTHR43570:SF5">
    <property type="entry name" value="OS12G0178000 PROTEIN"/>
    <property type="match status" value="1"/>
</dbReference>
<protein>
    <submittedName>
        <fullName evidence="2">Aldehyde dehydrogenase family 3 member H1-like</fullName>
    </submittedName>
</protein>
<name>A0A3L6SVE1_PANMI</name>
<proteinExistence type="predicted"/>
<sequence>MAAEMEDEICAALRADLAKPHTESYVHEIALVTSSCKFALKNLKIWMEPKKVSAGLLRFPSTARITPEPLKSEA</sequence>
<dbReference type="Proteomes" id="UP000275267">
    <property type="component" value="Unassembled WGS sequence"/>
</dbReference>
<evidence type="ECO:0000256" key="1">
    <source>
        <dbReference type="ARBA" id="ARBA00023002"/>
    </source>
</evidence>
<dbReference type="InterPro" id="IPR016162">
    <property type="entry name" value="Ald_DH_N"/>
</dbReference>
<dbReference type="AlphaFoldDB" id="A0A3L6SVE1"/>
<dbReference type="STRING" id="4540.A0A3L6SVE1"/>
<keyword evidence="3" id="KW-1185">Reference proteome</keyword>
<dbReference type="GO" id="GO:0005737">
    <property type="term" value="C:cytoplasm"/>
    <property type="evidence" value="ECO:0007669"/>
    <property type="project" value="TreeGrafter"/>
</dbReference>
<reference evidence="3" key="1">
    <citation type="journal article" date="2019" name="Nat. Commun.">
        <title>The genome of broomcorn millet.</title>
        <authorList>
            <person name="Zou C."/>
            <person name="Miki D."/>
            <person name="Li D."/>
            <person name="Tang Q."/>
            <person name="Xiao L."/>
            <person name="Rajput S."/>
            <person name="Deng P."/>
            <person name="Jia W."/>
            <person name="Huang R."/>
            <person name="Zhang M."/>
            <person name="Sun Y."/>
            <person name="Hu J."/>
            <person name="Fu X."/>
            <person name="Schnable P.S."/>
            <person name="Li F."/>
            <person name="Zhang H."/>
            <person name="Feng B."/>
            <person name="Zhu X."/>
            <person name="Liu R."/>
            <person name="Schnable J.C."/>
            <person name="Zhu J.-K."/>
            <person name="Zhang H."/>
        </authorList>
    </citation>
    <scope>NUCLEOTIDE SEQUENCE [LARGE SCALE GENOMIC DNA]</scope>
</reference>